<accession>A0A0F9L7U0</accession>
<organism evidence="1">
    <name type="scientific">marine sediment metagenome</name>
    <dbReference type="NCBI Taxonomy" id="412755"/>
    <lineage>
        <taxon>unclassified sequences</taxon>
        <taxon>metagenomes</taxon>
        <taxon>ecological metagenomes</taxon>
    </lineage>
</organism>
<dbReference type="EMBL" id="LAZR01011754">
    <property type="protein sequence ID" value="KKM60035.1"/>
    <property type="molecule type" value="Genomic_DNA"/>
</dbReference>
<sequence length="321" mass="32744">MSWNEGIKTFKAGEALAAKRRVKIETGTTTTPPEVVYADAGEDFIGVTEYAVADAAMVVVKMNTHPGTFEIECLVDSAIARGTVLYGGASGVVTDASSGTAQGIALEVGADGGHIECAMWNVKSTTAATVSLLDSGAFTAAATVEAAIAEIYQHLVSAQKTIPVPLGSVTQEDGTHLLKQAGTVAGIAQISDKEHVINIPINCSAGDSLGFSVAVPQDLDETADVIVHVLVGKDADNDALTLDCEVYPVAAGDVANADIQDTAATAIVAAVTDLPFTCGFDGVLAAPGGLSVVLAQGGTNDGDAVYIYAIWIEYTAKILAA</sequence>
<reference evidence="1" key="1">
    <citation type="journal article" date="2015" name="Nature">
        <title>Complex archaea that bridge the gap between prokaryotes and eukaryotes.</title>
        <authorList>
            <person name="Spang A."/>
            <person name="Saw J.H."/>
            <person name="Jorgensen S.L."/>
            <person name="Zaremba-Niedzwiedzka K."/>
            <person name="Martijn J."/>
            <person name="Lind A.E."/>
            <person name="van Eijk R."/>
            <person name="Schleper C."/>
            <person name="Guy L."/>
            <person name="Ettema T.J."/>
        </authorList>
    </citation>
    <scope>NUCLEOTIDE SEQUENCE</scope>
</reference>
<comment type="caution">
    <text evidence="1">The sequence shown here is derived from an EMBL/GenBank/DDBJ whole genome shotgun (WGS) entry which is preliminary data.</text>
</comment>
<proteinExistence type="predicted"/>
<name>A0A0F9L7U0_9ZZZZ</name>
<gene>
    <name evidence="1" type="ORF">LCGC14_1545920</name>
</gene>
<protein>
    <submittedName>
        <fullName evidence="1">Uncharacterized protein</fullName>
    </submittedName>
</protein>
<evidence type="ECO:0000313" key="1">
    <source>
        <dbReference type="EMBL" id="KKM60035.1"/>
    </source>
</evidence>
<dbReference type="AlphaFoldDB" id="A0A0F9L7U0"/>